<keyword evidence="3" id="KW-1185">Reference proteome</keyword>
<proteinExistence type="predicted"/>
<keyword evidence="1" id="KW-0812">Transmembrane</keyword>
<dbReference type="Proteomes" id="UP000586042">
    <property type="component" value="Unassembled WGS sequence"/>
</dbReference>
<accession>A0A7Y6I3W1</accession>
<evidence type="ECO:0000256" key="1">
    <source>
        <dbReference type="SAM" id="Phobius"/>
    </source>
</evidence>
<feature type="transmembrane region" description="Helical" evidence="1">
    <location>
        <begin position="97"/>
        <end position="117"/>
    </location>
</feature>
<feature type="transmembrane region" description="Helical" evidence="1">
    <location>
        <begin position="153"/>
        <end position="177"/>
    </location>
</feature>
<comment type="caution">
    <text evidence="2">The sequence shown here is derived from an EMBL/GenBank/DDBJ whole genome shotgun (WGS) entry which is preliminary data.</text>
</comment>
<feature type="transmembrane region" description="Helical" evidence="1">
    <location>
        <begin position="66"/>
        <end position="85"/>
    </location>
</feature>
<evidence type="ECO:0000313" key="2">
    <source>
        <dbReference type="EMBL" id="NUW30054.1"/>
    </source>
</evidence>
<feature type="transmembrane region" description="Helical" evidence="1">
    <location>
        <begin position="12"/>
        <end position="31"/>
    </location>
</feature>
<feature type="transmembrane region" description="Helical" evidence="1">
    <location>
        <begin position="129"/>
        <end position="147"/>
    </location>
</feature>
<dbReference type="RefSeq" id="WP_175587536.1">
    <property type="nucleotide sequence ID" value="NZ_JABWGN010000001.1"/>
</dbReference>
<organism evidence="2 3">
    <name type="scientific">Nonomuraea montanisoli</name>
    <dbReference type="NCBI Taxonomy" id="2741721"/>
    <lineage>
        <taxon>Bacteria</taxon>
        <taxon>Bacillati</taxon>
        <taxon>Actinomycetota</taxon>
        <taxon>Actinomycetes</taxon>
        <taxon>Streptosporangiales</taxon>
        <taxon>Streptosporangiaceae</taxon>
        <taxon>Nonomuraea</taxon>
    </lineage>
</organism>
<gene>
    <name evidence="2" type="ORF">HTZ77_01205</name>
</gene>
<name>A0A7Y6I3W1_9ACTN</name>
<dbReference type="AlphaFoldDB" id="A0A7Y6I3W1"/>
<reference evidence="2 3" key="1">
    <citation type="submission" date="2020-06" db="EMBL/GenBank/DDBJ databases">
        <title>Nonomuraea sp. SMC257, a novel actinomycete isolated from soil.</title>
        <authorList>
            <person name="Chanama M."/>
        </authorList>
    </citation>
    <scope>NUCLEOTIDE SEQUENCE [LARGE SCALE GENOMIC DNA]</scope>
    <source>
        <strain evidence="2 3">SMC257</strain>
    </source>
</reference>
<dbReference type="EMBL" id="JABWGN010000001">
    <property type="protein sequence ID" value="NUW30054.1"/>
    <property type="molecule type" value="Genomic_DNA"/>
</dbReference>
<sequence>MVKGPPPESAQAGLLPVTKIAIGLAIAFVALRINGFDLLLDPVGWGLCASGLAQLRRSADDGFDRAHGMAVAMVWVEIASFTLSIAGPSDSPVRRAVGALIAAGALAAVWLVADPVVRRVRSGGDASRAALLDVLRWAVVALGWPGVLAEYGYAALGPVVTVACFATVLSLIVVLYASAGLASLSPGWSPDVPTGRPAS</sequence>
<keyword evidence="1" id="KW-1133">Transmembrane helix</keyword>
<keyword evidence="1" id="KW-0472">Membrane</keyword>
<protein>
    <submittedName>
        <fullName evidence="2">Uncharacterized protein</fullName>
    </submittedName>
</protein>
<evidence type="ECO:0000313" key="3">
    <source>
        <dbReference type="Proteomes" id="UP000586042"/>
    </source>
</evidence>